<dbReference type="GO" id="GO:0004222">
    <property type="term" value="F:metalloendopeptidase activity"/>
    <property type="evidence" value="ECO:0007669"/>
    <property type="project" value="TreeGrafter"/>
</dbReference>
<feature type="region of interest" description="Disordered" evidence="1">
    <location>
        <begin position="260"/>
        <end position="310"/>
    </location>
</feature>
<name>A0A949JAY7_9ACTN</name>
<evidence type="ECO:0000259" key="2">
    <source>
        <dbReference type="Pfam" id="PF01551"/>
    </source>
</evidence>
<organism evidence="3 4">
    <name type="scientific">Streptomyces tardus</name>
    <dbReference type="NCBI Taxonomy" id="2780544"/>
    <lineage>
        <taxon>Bacteria</taxon>
        <taxon>Bacillati</taxon>
        <taxon>Actinomycetota</taxon>
        <taxon>Actinomycetes</taxon>
        <taxon>Kitasatosporales</taxon>
        <taxon>Streptomycetaceae</taxon>
        <taxon>Streptomyces</taxon>
    </lineage>
</organism>
<sequence>MWLSLLAALSAAFSLVWPLSEVRVERRFEPPPKPWAAGHRGVDLAGPAGQEVFASGPGTVAFAGTVANRGVVSLVLDGSGSPPLRTTYEPVEPEVSAGERVSAGQPVGTLQAGAAHCGRRVCLHWGLLRGKRYLDPLAHVRPVRPVLLPVPSSGPALPEYAPTQAAGGSGAEGGGRGRGEGGHLGEAGRRAEGGHLGEGGSAGGIGGVDRRRPAGEDPSEPVGAILDRRQQAGGQRRLSSESLALAGPALALTVAALWAGSRVRAETTRPTKDTEPSRTRRRGRVRRTSSPPPRGARPARRAAPSPRPPP</sequence>
<feature type="region of interest" description="Disordered" evidence="1">
    <location>
        <begin position="150"/>
        <end position="222"/>
    </location>
</feature>
<dbReference type="PANTHER" id="PTHR21666:SF289">
    <property type="entry name" value="L-ALA--D-GLU ENDOPEPTIDASE"/>
    <property type="match status" value="1"/>
</dbReference>
<evidence type="ECO:0000256" key="1">
    <source>
        <dbReference type="SAM" id="MobiDB-lite"/>
    </source>
</evidence>
<dbReference type="InterPro" id="IPR016047">
    <property type="entry name" value="M23ase_b-sheet_dom"/>
</dbReference>
<feature type="compositionally biased region" description="Basic and acidic residues" evidence="1">
    <location>
        <begin position="263"/>
        <end position="278"/>
    </location>
</feature>
<dbReference type="Pfam" id="PF01551">
    <property type="entry name" value="Peptidase_M23"/>
    <property type="match status" value="1"/>
</dbReference>
<feature type="compositionally biased region" description="Basic and acidic residues" evidence="1">
    <location>
        <begin position="175"/>
        <end position="195"/>
    </location>
</feature>
<proteinExistence type="predicted"/>
<reference evidence="3" key="1">
    <citation type="submission" date="2021-06" db="EMBL/GenBank/DDBJ databases">
        <title>Sequencing of actinobacteria type strains.</title>
        <authorList>
            <person name="Nguyen G.-S."/>
            <person name="Wentzel A."/>
        </authorList>
    </citation>
    <scope>NUCLEOTIDE SEQUENCE</scope>
    <source>
        <strain evidence="3">P38-E01</strain>
    </source>
</reference>
<feature type="compositionally biased region" description="Gly residues" evidence="1">
    <location>
        <begin position="196"/>
        <end position="207"/>
    </location>
</feature>
<gene>
    <name evidence="3" type="ORF">JGS22_000370</name>
</gene>
<evidence type="ECO:0000313" key="3">
    <source>
        <dbReference type="EMBL" id="MBU7596127.1"/>
    </source>
</evidence>
<dbReference type="CDD" id="cd12797">
    <property type="entry name" value="M23_peptidase"/>
    <property type="match status" value="1"/>
</dbReference>
<dbReference type="AlphaFoldDB" id="A0A949JAY7"/>
<evidence type="ECO:0000313" key="4">
    <source>
        <dbReference type="Proteomes" id="UP000694501"/>
    </source>
</evidence>
<comment type="caution">
    <text evidence="3">The sequence shown here is derived from an EMBL/GenBank/DDBJ whole genome shotgun (WGS) entry which is preliminary data.</text>
</comment>
<dbReference type="PANTHER" id="PTHR21666">
    <property type="entry name" value="PEPTIDASE-RELATED"/>
    <property type="match status" value="1"/>
</dbReference>
<dbReference type="EMBL" id="JAELVF020000001">
    <property type="protein sequence ID" value="MBU7596127.1"/>
    <property type="molecule type" value="Genomic_DNA"/>
</dbReference>
<keyword evidence="4" id="KW-1185">Reference proteome</keyword>
<feature type="domain" description="M23ase beta-sheet core" evidence="2">
    <location>
        <begin position="38"/>
        <end position="136"/>
    </location>
</feature>
<dbReference type="Proteomes" id="UP000694501">
    <property type="component" value="Unassembled WGS sequence"/>
</dbReference>
<dbReference type="InterPro" id="IPR050570">
    <property type="entry name" value="Cell_wall_metabolism_enzyme"/>
</dbReference>
<dbReference type="RefSeq" id="WP_216814794.1">
    <property type="nucleotide sequence ID" value="NZ_JAELVF020000001.1"/>
</dbReference>
<protein>
    <submittedName>
        <fullName evidence="3">M23 family metallopeptidase</fullName>
    </submittedName>
</protein>
<accession>A0A949JAY7</accession>